<dbReference type="Proteomes" id="UP001281147">
    <property type="component" value="Unassembled WGS sequence"/>
</dbReference>
<accession>A0ACC3NGL9</accession>
<name>A0ACC3NGL9_9PEZI</name>
<protein>
    <submittedName>
        <fullName evidence="1">Uncharacterized protein</fullName>
    </submittedName>
</protein>
<reference evidence="1" key="1">
    <citation type="submission" date="2023-07" db="EMBL/GenBank/DDBJ databases">
        <title>Black Yeasts Isolated from many extreme environments.</title>
        <authorList>
            <person name="Coleine C."/>
            <person name="Stajich J.E."/>
            <person name="Selbmann L."/>
        </authorList>
    </citation>
    <scope>NUCLEOTIDE SEQUENCE</scope>
    <source>
        <strain evidence="1">CCFEE 5714</strain>
    </source>
</reference>
<gene>
    <name evidence="1" type="ORF">LTR37_007328</name>
</gene>
<evidence type="ECO:0000313" key="1">
    <source>
        <dbReference type="EMBL" id="KAK3715118.1"/>
    </source>
</evidence>
<organism evidence="1 2">
    <name type="scientific">Vermiconidia calcicola</name>
    <dbReference type="NCBI Taxonomy" id="1690605"/>
    <lineage>
        <taxon>Eukaryota</taxon>
        <taxon>Fungi</taxon>
        <taxon>Dikarya</taxon>
        <taxon>Ascomycota</taxon>
        <taxon>Pezizomycotina</taxon>
        <taxon>Dothideomycetes</taxon>
        <taxon>Dothideomycetidae</taxon>
        <taxon>Mycosphaerellales</taxon>
        <taxon>Extremaceae</taxon>
        <taxon>Vermiconidia</taxon>
    </lineage>
</organism>
<evidence type="ECO:0000313" key="2">
    <source>
        <dbReference type="Proteomes" id="UP001281147"/>
    </source>
</evidence>
<dbReference type="EMBL" id="JAUTXU010000051">
    <property type="protein sequence ID" value="KAK3715118.1"/>
    <property type="molecule type" value="Genomic_DNA"/>
</dbReference>
<comment type="caution">
    <text evidence="1">The sequence shown here is derived from an EMBL/GenBank/DDBJ whole genome shotgun (WGS) entry which is preliminary data.</text>
</comment>
<sequence>MAGLPREAVKSHQAAITTTKSTHEAQERLNVDRDSSTNEAITDTRSSHQRSLEQGATSTVTSALDQATENFDDLGPGDQGSVSPQEPMANFPLPRELRDEIYSYLLDARNVEYTPLPEQDTKHSEAYSLRSGRAHTYDFCTALLRVNKTLGDEAKQQLYSKSAFVKIDFDMPGFHQLLHLANVPVLAEANIEHFPHFALKVDLLWKTPPWVKLCEYLHELTPSHDRGSVLMLTQDFRRFCEMLKYQCQFTSPRCVYVNTSAGLEVKPVVVEVSEPPTIKVTCRTTVLTALSDQHQAALLNDLRTVTGAGYKLTISGFADHALSRAVKESMSPRIIWVRAMEWDRLELGLLKKREADKLALLHDIRGATHRYNLLMDYWYAPHAGVTKLIPRDGFDRARGAAYLRWSYFLFDLCMSRATPNMRVGGNLKMASDDTAELQRLELSRFCPENMVLQELHGSFLANVFLLNEKDEHPRNTDIHGVILRYLTEIRGHPGYASRGQIITHDVSIMQALLPQIENMETESAIRKIVAQLSPRALPWQPFDSQGECQQAIRPACLVEWQDTQHLANLSFEDKQTIKEVQRANGFRESKF</sequence>
<proteinExistence type="predicted"/>
<keyword evidence="2" id="KW-1185">Reference proteome</keyword>